<keyword evidence="10" id="KW-1185">Reference proteome</keyword>
<dbReference type="AlphaFoldDB" id="A0A3M2L3B1"/>
<proteinExistence type="predicted"/>
<evidence type="ECO:0000256" key="3">
    <source>
        <dbReference type="ARBA" id="ARBA00022692"/>
    </source>
</evidence>
<accession>A0A3M2L3B1</accession>
<protein>
    <submittedName>
        <fullName evidence="9">MFS transporter</fullName>
    </submittedName>
</protein>
<dbReference type="InterPro" id="IPR020846">
    <property type="entry name" value="MFS_dom"/>
</dbReference>
<feature type="transmembrane region" description="Helical" evidence="7">
    <location>
        <begin position="31"/>
        <end position="52"/>
    </location>
</feature>
<evidence type="ECO:0000256" key="4">
    <source>
        <dbReference type="ARBA" id="ARBA00022989"/>
    </source>
</evidence>
<dbReference type="PRINTS" id="PR01035">
    <property type="entry name" value="TCRTETA"/>
</dbReference>
<evidence type="ECO:0000256" key="7">
    <source>
        <dbReference type="SAM" id="Phobius"/>
    </source>
</evidence>
<evidence type="ECO:0000256" key="6">
    <source>
        <dbReference type="SAM" id="MobiDB-lite"/>
    </source>
</evidence>
<keyword evidence="3 7" id="KW-0812">Transmembrane</keyword>
<evidence type="ECO:0000256" key="1">
    <source>
        <dbReference type="ARBA" id="ARBA00004651"/>
    </source>
</evidence>
<organism evidence="9 10">
    <name type="scientific">Nocardia stercoris</name>
    <dbReference type="NCBI Taxonomy" id="2483361"/>
    <lineage>
        <taxon>Bacteria</taxon>
        <taxon>Bacillati</taxon>
        <taxon>Actinomycetota</taxon>
        <taxon>Actinomycetes</taxon>
        <taxon>Mycobacteriales</taxon>
        <taxon>Nocardiaceae</taxon>
        <taxon>Nocardia</taxon>
    </lineage>
</organism>
<dbReference type="SUPFAM" id="SSF103473">
    <property type="entry name" value="MFS general substrate transporter"/>
    <property type="match status" value="1"/>
</dbReference>
<dbReference type="InterPro" id="IPR036259">
    <property type="entry name" value="MFS_trans_sf"/>
</dbReference>
<feature type="transmembrane region" description="Helical" evidence="7">
    <location>
        <begin position="119"/>
        <end position="143"/>
    </location>
</feature>
<reference evidence="9 10" key="1">
    <citation type="submission" date="2018-10" db="EMBL/GenBank/DDBJ databases">
        <title>Isolation from cow dung.</title>
        <authorList>
            <person name="Ling L."/>
        </authorList>
    </citation>
    <scope>NUCLEOTIDE SEQUENCE [LARGE SCALE GENOMIC DNA]</scope>
    <source>
        <strain evidence="9 10">NEAU-LL90</strain>
    </source>
</reference>
<feature type="transmembrane region" description="Helical" evidence="7">
    <location>
        <begin position="59"/>
        <end position="76"/>
    </location>
</feature>
<dbReference type="InterPro" id="IPR001958">
    <property type="entry name" value="Tet-R_TetA/multi-R_MdtG-like"/>
</dbReference>
<name>A0A3M2L3B1_9NOCA</name>
<feature type="transmembrane region" description="Helical" evidence="7">
    <location>
        <begin position="317"/>
        <end position="336"/>
    </location>
</feature>
<feature type="transmembrane region" description="Helical" evidence="7">
    <location>
        <begin position="149"/>
        <end position="170"/>
    </location>
</feature>
<keyword evidence="5 7" id="KW-0472">Membrane</keyword>
<gene>
    <name evidence="9" type="ORF">EBN03_17465</name>
</gene>
<feature type="transmembrane region" description="Helical" evidence="7">
    <location>
        <begin position="191"/>
        <end position="213"/>
    </location>
</feature>
<evidence type="ECO:0000259" key="8">
    <source>
        <dbReference type="PROSITE" id="PS50850"/>
    </source>
</evidence>
<dbReference type="InterPro" id="IPR011701">
    <property type="entry name" value="MFS"/>
</dbReference>
<evidence type="ECO:0000313" key="9">
    <source>
        <dbReference type="EMBL" id="RMI31466.1"/>
    </source>
</evidence>
<dbReference type="PANTHER" id="PTHR42718:SF9">
    <property type="entry name" value="MAJOR FACILITATOR SUPERFAMILY MULTIDRUG TRANSPORTER MFSC"/>
    <property type="match status" value="1"/>
</dbReference>
<feature type="transmembrane region" description="Helical" evidence="7">
    <location>
        <begin position="219"/>
        <end position="240"/>
    </location>
</feature>
<dbReference type="Pfam" id="PF07690">
    <property type="entry name" value="MFS_1"/>
    <property type="match status" value="1"/>
</dbReference>
<feature type="transmembrane region" description="Helical" evidence="7">
    <location>
        <begin position="342"/>
        <end position="364"/>
    </location>
</feature>
<feature type="region of interest" description="Disordered" evidence="6">
    <location>
        <begin position="367"/>
        <end position="389"/>
    </location>
</feature>
<feature type="transmembrane region" description="Helical" evidence="7">
    <location>
        <begin position="275"/>
        <end position="296"/>
    </location>
</feature>
<dbReference type="OrthoDB" id="7375466at2"/>
<dbReference type="Proteomes" id="UP000279275">
    <property type="component" value="Unassembled WGS sequence"/>
</dbReference>
<keyword evidence="2" id="KW-0813">Transport</keyword>
<keyword evidence="4 7" id="KW-1133">Transmembrane helix</keyword>
<dbReference type="Gene3D" id="1.20.1250.20">
    <property type="entry name" value="MFS general substrate transporter like domains"/>
    <property type="match status" value="1"/>
</dbReference>
<feature type="transmembrane region" description="Helical" evidence="7">
    <location>
        <begin position="88"/>
        <end position="107"/>
    </location>
</feature>
<evidence type="ECO:0000313" key="10">
    <source>
        <dbReference type="Proteomes" id="UP000279275"/>
    </source>
</evidence>
<sequence>MILDAIEVSIVLPALPGIARALGLSLGTAQWLMSGFALGFALVLVSGPAVVARFGRRPVYLGAMGLFVLASVVGGSTDSVGLLVACRVLKGAAAAATAPAGLAVIMAEYPAGPEQRRAISIYALFGAAGFTTGLLLSGGLAALNWHLVLLFPAPIAAALLVLGGRVFPAAAAARAPWVWSPPRNPTLVRSALGAATLNGAYVSLLLLITARLADHGHPAWQIALALLPASLPLTVATPFAGRLVARTGTARPIFAGAVAAATGELWFLARPGSGSYLWDVLPVLLLVEAGFVLSFAALNMQATATLAVERRPAAIPFYQAGVQLGAALLLPITVALSGSHRAAATVIAVVGVAGVVVAAAELVARRTSDPSGGLAPSLVPRHAESWRQP</sequence>
<dbReference type="GO" id="GO:0005886">
    <property type="term" value="C:plasma membrane"/>
    <property type="evidence" value="ECO:0007669"/>
    <property type="project" value="UniProtKB-SubCell"/>
</dbReference>
<dbReference type="PANTHER" id="PTHR42718">
    <property type="entry name" value="MAJOR FACILITATOR SUPERFAMILY MULTIDRUG TRANSPORTER MFSC"/>
    <property type="match status" value="1"/>
</dbReference>
<feature type="domain" description="Major facilitator superfamily (MFS) profile" evidence="8">
    <location>
        <begin position="1"/>
        <end position="366"/>
    </location>
</feature>
<evidence type="ECO:0000256" key="2">
    <source>
        <dbReference type="ARBA" id="ARBA00022448"/>
    </source>
</evidence>
<dbReference type="GO" id="GO:0022857">
    <property type="term" value="F:transmembrane transporter activity"/>
    <property type="evidence" value="ECO:0007669"/>
    <property type="project" value="InterPro"/>
</dbReference>
<comment type="subcellular location">
    <subcellularLocation>
        <location evidence="1">Cell membrane</location>
        <topology evidence="1">Multi-pass membrane protein</topology>
    </subcellularLocation>
</comment>
<dbReference type="EMBL" id="RFFH01000007">
    <property type="protein sequence ID" value="RMI31466.1"/>
    <property type="molecule type" value="Genomic_DNA"/>
</dbReference>
<feature type="transmembrane region" description="Helical" evidence="7">
    <location>
        <begin position="252"/>
        <end position="269"/>
    </location>
</feature>
<evidence type="ECO:0000256" key="5">
    <source>
        <dbReference type="ARBA" id="ARBA00023136"/>
    </source>
</evidence>
<comment type="caution">
    <text evidence="9">The sequence shown here is derived from an EMBL/GenBank/DDBJ whole genome shotgun (WGS) entry which is preliminary data.</text>
</comment>
<dbReference type="PROSITE" id="PS50850">
    <property type="entry name" value="MFS"/>
    <property type="match status" value="1"/>
</dbReference>